<dbReference type="RefSeq" id="WP_345198651.1">
    <property type="nucleotide sequence ID" value="NZ_BAABFL010000470.1"/>
</dbReference>
<reference evidence="7" key="1">
    <citation type="journal article" date="2019" name="Int. J. Syst. Evol. Microbiol.">
        <title>The Global Catalogue of Microorganisms (GCM) 10K type strain sequencing project: providing services to taxonomists for standard genome sequencing and annotation.</title>
        <authorList>
            <consortium name="The Broad Institute Genomics Platform"/>
            <consortium name="The Broad Institute Genome Sequencing Center for Infectious Disease"/>
            <person name="Wu L."/>
            <person name="Ma J."/>
        </authorList>
    </citation>
    <scope>NUCLEOTIDE SEQUENCE [LARGE SCALE GENOMIC DNA]</scope>
    <source>
        <strain evidence="7">JCM 17805</strain>
    </source>
</reference>
<dbReference type="PROSITE" id="PS50011">
    <property type="entry name" value="PROTEIN_KINASE_DOM"/>
    <property type="match status" value="1"/>
</dbReference>
<evidence type="ECO:0000256" key="2">
    <source>
        <dbReference type="ARBA" id="ARBA00022840"/>
    </source>
</evidence>
<dbReference type="InterPro" id="IPR011009">
    <property type="entry name" value="Kinase-like_dom_sf"/>
</dbReference>
<evidence type="ECO:0000259" key="5">
    <source>
        <dbReference type="PROSITE" id="PS50011"/>
    </source>
</evidence>
<organism evidence="6 7">
    <name type="scientific">Kistimonas scapharcae</name>
    <dbReference type="NCBI Taxonomy" id="1036133"/>
    <lineage>
        <taxon>Bacteria</taxon>
        <taxon>Pseudomonadati</taxon>
        <taxon>Pseudomonadota</taxon>
        <taxon>Gammaproteobacteria</taxon>
        <taxon>Oceanospirillales</taxon>
        <taxon>Endozoicomonadaceae</taxon>
        <taxon>Kistimonas</taxon>
    </lineage>
</organism>
<evidence type="ECO:0000256" key="3">
    <source>
        <dbReference type="PROSITE-ProRule" id="PRU10141"/>
    </source>
</evidence>
<dbReference type="PROSITE" id="PS00108">
    <property type="entry name" value="PROTEIN_KINASE_ST"/>
    <property type="match status" value="1"/>
</dbReference>
<evidence type="ECO:0000256" key="1">
    <source>
        <dbReference type="ARBA" id="ARBA00022741"/>
    </source>
</evidence>
<dbReference type="InterPro" id="IPR000719">
    <property type="entry name" value="Prot_kinase_dom"/>
</dbReference>
<dbReference type="Proteomes" id="UP001500604">
    <property type="component" value="Unassembled WGS sequence"/>
</dbReference>
<dbReference type="PANTHER" id="PTHR44167">
    <property type="entry name" value="OVARIAN-SPECIFIC SERINE/THREONINE-PROTEIN KINASE LOK-RELATED"/>
    <property type="match status" value="1"/>
</dbReference>
<protein>
    <recommendedName>
        <fullName evidence="5">Protein kinase domain-containing protein</fullName>
    </recommendedName>
</protein>
<keyword evidence="1 3" id="KW-0547">Nucleotide-binding</keyword>
<dbReference type="Pfam" id="PF00069">
    <property type="entry name" value="Pkinase"/>
    <property type="match status" value="1"/>
</dbReference>
<comment type="caution">
    <text evidence="6">The sequence shown here is derived from an EMBL/GenBank/DDBJ whole genome shotgun (WGS) entry which is preliminary data.</text>
</comment>
<dbReference type="EMBL" id="BAABFL010000470">
    <property type="protein sequence ID" value="GAA4652142.1"/>
    <property type="molecule type" value="Genomic_DNA"/>
</dbReference>
<name>A0ABP8VAZ5_9GAMM</name>
<evidence type="ECO:0000256" key="4">
    <source>
        <dbReference type="SAM" id="MobiDB-lite"/>
    </source>
</evidence>
<dbReference type="PANTHER" id="PTHR44167:SF24">
    <property type="entry name" value="SERINE_THREONINE-PROTEIN KINASE CHK2"/>
    <property type="match status" value="1"/>
</dbReference>
<keyword evidence="7" id="KW-1185">Reference proteome</keyword>
<evidence type="ECO:0000313" key="7">
    <source>
        <dbReference type="Proteomes" id="UP001500604"/>
    </source>
</evidence>
<gene>
    <name evidence="6" type="ORF">GCM10023116_44260</name>
</gene>
<accession>A0ABP8VAZ5</accession>
<dbReference type="SMART" id="SM00220">
    <property type="entry name" value="S_TKc"/>
    <property type="match status" value="1"/>
</dbReference>
<dbReference type="SUPFAM" id="SSF56112">
    <property type="entry name" value="Protein kinase-like (PK-like)"/>
    <property type="match status" value="1"/>
</dbReference>
<keyword evidence="2 3" id="KW-0067">ATP-binding</keyword>
<proteinExistence type="predicted"/>
<dbReference type="PROSITE" id="PS00107">
    <property type="entry name" value="PROTEIN_KINASE_ATP"/>
    <property type="match status" value="1"/>
</dbReference>
<feature type="region of interest" description="Disordered" evidence="4">
    <location>
        <begin position="1"/>
        <end position="26"/>
    </location>
</feature>
<dbReference type="InterPro" id="IPR017441">
    <property type="entry name" value="Protein_kinase_ATP_BS"/>
</dbReference>
<dbReference type="InterPro" id="IPR008271">
    <property type="entry name" value="Ser/Thr_kinase_AS"/>
</dbReference>
<sequence length="393" mass="44855">MNVAGEGSRVMGGGNGQERSPLSDNKESIGRVLGSAKWHMNRLGKVVSGESHTYIRRKRGQYIFKLLNSLPIKALYEFGVEEKVVHSFFQHDSKSKALKEDYLYVGKGVSGVVKFALALNIHTGESCLCVAKKVKGIANVAWRETVTGVERECRLQSEAAEKDLAIPVYEWVDTYNKKYQRQCIIFMRLSHGVTLRNFLRVSDIACNQLAQVTRIKIVLQMIEKVQALHQCGIYHRDLKPNNIVVEVKRRDGVDQLDIKFLDFGMSTKDKYHRCGYERVLICCASEMLHEYAYSAPLDIYSLGCAIVSVINNGADFVVNDEKAEKGVTRYHDFSKVEEFRPVIIDKIKRCHLKIKNMEYFLSKVLLSEPNQRPTIDQMKVGFEQWSKESAEWT</sequence>
<feature type="domain" description="Protein kinase" evidence="5">
    <location>
        <begin position="99"/>
        <end position="386"/>
    </location>
</feature>
<dbReference type="Gene3D" id="1.10.510.10">
    <property type="entry name" value="Transferase(Phosphotransferase) domain 1"/>
    <property type="match status" value="1"/>
</dbReference>
<evidence type="ECO:0000313" key="6">
    <source>
        <dbReference type="EMBL" id="GAA4652142.1"/>
    </source>
</evidence>
<feature type="binding site" evidence="3">
    <location>
        <position position="133"/>
    </location>
    <ligand>
        <name>ATP</name>
        <dbReference type="ChEBI" id="CHEBI:30616"/>
    </ligand>
</feature>